<proteinExistence type="predicted"/>
<feature type="compositionally biased region" description="Polar residues" evidence="1">
    <location>
        <begin position="271"/>
        <end position="298"/>
    </location>
</feature>
<dbReference type="InterPro" id="IPR008942">
    <property type="entry name" value="ENTH_VHS"/>
</dbReference>
<dbReference type="Pfam" id="PF01417">
    <property type="entry name" value="ENTH"/>
    <property type="match status" value="1"/>
</dbReference>
<feature type="region of interest" description="Disordered" evidence="1">
    <location>
        <begin position="235"/>
        <end position="393"/>
    </location>
</feature>
<feature type="compositionally biased region" description="Low complexity" evidence="1">
    <location>
        <begin position="367"/>
        <end position="381"/>
    </location>
</feature>
<evidence type="ECO:0000313" key="4">
    <source>
        <dbReference type="Proteomes" id="UP000095728"/>
    </source>
</evidence>
<comment type="caution">
    <text evidence="3">The sequence shown here is derived from an EMBL/GenBank/DDBJ whole genome shotgun (WGS) entry which is preliminary data.</text>
</comment>
<dbReference type="Proteomes" id="UP000095728">
    <property type="component" value="Unassembled WGS sequence"/>
</dbReference>
<sequence length="393" mass="43992">MFKSFFQFSSSTEQKIKNFIDDTKGTKKSNTLMQEIAVLTFSPKTLKEIVAVFRKRLQLIANIMLQYQELIGKLEKNKRSGNRGDFNGNKSGRGGSVCGVNTQLTHQSLQVLNALTLMEYLLTNGSDDFVSWTKRNLVYYIAPLMKINFPGASTTGANLDNNPSLSLLLLLQKHSHKLQKMISDTQSISKQREEIVTFRNSISFAGRTSTDNSPLKKKFQYDGTTRSASLDFSSRYSASPTVGKKGELGKLPKRSQTLYTNYKQRGRNNGDDCQNNNPFLQRNDYNTGTNNKSITATVNTFNDINDSSNNNNTTNDYNNNSRNYARRSLDLHSHGKTLGPIKTHGLQSLNTQGNNSLQFQPYHINNSPTTSYRSYTSSPLSAGTGHLDPVVEE</sequence>
<dbReference type="InterPro" id="IPR013809">
    <property type="entry name" value="ENTH"/>
</dbReference>
<dbReference type="FunCoup" id="A0A1E5RGC1">
    <property type="interactions" value="12"/>
</dbReference>
<gene>
    <name evidence="3" type="ORF">AWRI3579_g2316</name>
</gene>
<evidence type="ECO:0000313" key="3">
    <source>
        <dbReference type="EMBL" id="OEJ85623.1"/>
    </source>
</evidence>
<dbReference type="AlphaFoldDB" id="A0A1E5RGC1"/>
<dbReference type="SMART" id="SM00273">
    <property type="entry name" value="ENTH"/>
    <property type="match status" value="1"/>
</dbReference>
<dbReference type="EMBL" id="LPNM01000007">
    <property type="protein sequence ID" value="OEJ85623.1"/>
    <property type="molecule type" value="Genomic_DNA"/>
</dbReference>
<feature type="compositionally biased region" description="Low complexity" evidence="1">
    <location>
        <begin position="299"/>
        <end position="323"/>
    </location>
</feature>
<evidence type="ECO:0000259" key="2">
    <source>
        <dbReference type="SMART" id="SM00273"/>
    </source>
</evidence>
<dbReference type="Gene3D" id="1.25.40.90">
    <property type="match status" value="2"/>
</dbReference>
<feature type="compositionally biased region" description="Polar residues" evidence="1">
    <location>
        <begin position="254"/>
        <end position="263"/>
    </location>
</feature>
<reference evidence="4" key="1">
    <citation type="journal article" date="2016" name="Genome Announc.">
        <title>Genome sequences of three species of Hanseniaspora isolated from spontaneous wine fermentations.</title>
        <authorList>
            <person name="Sternes P.R."/>
            <person name="Lee D."/>
            <person name="Kutyna D.R."/>
            <person name="Borneman A.R."/>
        </authorList>
    </citation>
    <scope>NUCLEOTIDE SEQUENCE [LARGE SCALE GENOMIC DNA]</scope>
    <source>
        <strain evidence="4">AWRI3579</strain>
    </source>
</reference>
<evidence type="ECO:0000256" key="1">
    <source>
        <dbReference type="SAM" id="MobiDB-lite"/>
    </source>
</evidence>
<name>A0A1E5RGC1_9ASCO</name>
<dbReference type="STRING" id="56408.A0A1E5RGC1"/>
<accession>A0A1E5RGC1</accession>
<feature type="domain" description="ENTH" evidence="2">
    <location>
        <begin position="10"/>
        <end position="180"/>
    </location>
</feature>
<dbReference type="SUPFAM" id="SSF48464">
    <property type="entry name" value="ENTH/VHS domain"/>
    <property type="match status" value="1"/>
</dbReference>
<keyword evidence="4" id="KW-1185">Reference proteome</keyword>
<dbReference type="InParanoid" id="A0A1E5RGC1"/>
<protein>
    <submittedName>
        <fullName evidence="3">Epsin-4</fullName>
    </submittedName>
</protein>
<feature type="compositionally biased region" description="Polar residues" evidence="1">
    <location>
        <begin position="345"/>
        <end position="366"/>
    </location>
</feature>
<dbReference type="OrthoDB" id="4033880at2759"/>
<organism evidence="3 4">
    <name type="scientific">Hanseniaspora osmophila</name>
    <dbReference type="NCBI Taxonomy" id="56408"/>
    <lineage>
        <taxon>Eukaryota</taxon>
        <taxon>Fungi</taxon>
        <taxon>Dikarya</taxon>
        <taxon>Ascomycota</taxon>
        <taxon>Saccharomycotina</taxon>
        <taxon>Saccharomycetes</taxon>
        <taxon>Saccharomycodales</taxon>
        <taxon>Saccharomycodaceae</taxon>
        <taxon>Hanseniaspora</taxon>
    </lineage>
</organism>